<feature type="transmembrane region" description="Helical" evidence="6">
    <location>
        <begin position="100"/>
        <end position="121"/>
    </location>
</feature>
<keyword evidence="8" id="KW-1185">Reference proteome</keyword>
<name>A0A8S1H3H4_9PELO</name>
<sequence>MASAIWDTVLSISEYIPLISAPPKNRHIHHHHTASAPSLLTSAPDMRLFAISLGAYGSHKLRDNLSISERRRLAFETGNRYHLIHSLGLVAACRSTYPKVTAAIFLGGIILFCGPCYHYAITGREESRQVTPLGGILLILGWLSLCL</sequence>
<gene>
    <name evidence="7" type="ORF">CAUJ_LOCUS5662</name>
</gene>
<keyword evidence="4 6" id="KW-1133">Transmembrane helix</keyword>
<dbReference type="OrthoDB" id="269173at2759"/>
<dbReference type="PANTHER" id="PTHR43461">
    <property type="entry name" value="TRANSMEMBRANE PROTEIN 256"/>
    <property type="match status" value="1"/>
</dbReference>
<evidence type="ECO:0000256" key="4">
    <source>
        <dbReference type="ARBA" id="ARBA00022989"/>
    </source>
</evidence>
<evidence type="ECO:0000256" key="1">
    <source>
        <dbReference type="ARBA" id="ARBA00004141"/>
    </source>
</evidence>
<dbReference type="EMBL" id="CAJGYM010000012">
    <property type="protein sequence ID" value="CAD6189743.1"/>
    <property type="molecule type" value="Genomic_DNA"/>
</dbReference>
<protein>
    <recommendedName>
        <fullName evidence="9">Transmembrane protein 256 homolog</fullName>
    </recommendedName>
</protein>
<reference evidence="7" key="1">
    <citation type="submission" date="2020-10" db="EMBL/GenBank/DDBJ databases">
        <authorList>
            <person name="Kikuchi T."/>
        </authorList>
    </citation>
    <scope>NUCLEOTIDE SEQUENCE</scope>
    <source>
        <strain evidence="7">NKZ352</strain>
    </source>
</reference>
<evidence type="ECO:0000256" key="3">
    <source>
        <dbReference type="ARBA" id="ARBA00022692"/>
    </source>
</evidence>
<evidence type="ECO:0000313" key="7">
    <source>
        <dbReference type="EMBL" id="CAD6189743.1"/>
    </source>
</evidence>
<dbReference type="Pfam" id="PF04241">
    <property type="entry name" value="DUF423"/>
    <property type="match status" value="1"/>
</dbReference>
<accession>A0A8S1H3H4</accession>
<comment type="caution">
    <text evidence="7">The sequence shown here is derived from an EMBL/GenBank/DDBJ whole genome shotgun (WGS) entry which is preliminary data.</text>
</comment>
<organism evidence="7 8">
    <name type="scientific">Caenorhabditis auriculariae</name>
    <dbReference type="NCBI Taxonomy" id="2777116"/>
    <lineage>
        <taxon>Eukaryota</taxon>
        <taxon>Metazoa</taxon>
        <taxon>Ecdysozoa</taxon>
        <taxon>Nematoda</taxon>
        <taxon>Chromadorea</taxon>
        <taxon>Rhabditida</taxon>
        <taxon>Rhabditina</taxon>
        <taxon>Rhabditomorpha</taxon>
        <taxon>Rhabditoidea</taxon>
        <taxon>Rhabditidae</taxon>
        <taxon>Peloderinae</taxon>
        <taxon>Caenorhabditis</taxon>
    </lineage>
</organism>
<dbReference type="AlphaFoldDB" id="A0A8S1H3H4"/>
<comment type="subcellular location">
    <subcellularLocation>
        <location evidence="1">Membrane</location>
        <topology evidence="1">Multi-pass membrane protein</topology>
    </subcellularLocation>
</comment>
<dbReference type="PANTHER" id="PTHR43461:SF1">
    <property type="entry name" value="TRANSMEMBRANE PROTEIN 256"/>
    <property type="match status" value="1"/>
</dbReference>
<proteinExistence type="inferred from homology"/>
<keyword evidence="5 6" id="KW-0472">Membrane</keyword>
<dbReference type="GO" id="GO:0016020">
    <property type="term" value="C:membrane"/>
    <property type="evidence" value="ECO:0007669"/>
    <property type="project" value="UniProtKB-SubCell"/>
</dbReference>
<dbReference type="InterPro" id="IPR006696">
    <property type="entry name" value="DUF423"/>
</dbReference>
<comment type="similarity">
    <text evidence="2">Belongs to the TMEM256 family.</text>
</comment>
<evidence type="ECO:0000256" key="2">
    <source>
        <dbReference type="ARBA" id="ARBA00006208"/>
    </source>
</evidence>
<feature type="transmembrane region" description="Helical" evidence="6">
    <location>
        <begin position="127"/>
        <end position="145"/>
    </location>
</feature>
<evidence type="ECO:0000313" key="8">
    <source>
        <dbReference type="Proteomes" id="UP000835052"/>
    </source>
</evidence>
<evidence type="ECO:0000256" key="5">
    <source>
        <dbReference type="ARBA" id="ARBA00023136"/>
    </source>
</evidence>
<dbReference type="Proteomes" id="UP000835052">
    <property type="component" value="Unassembled WGS sequence"/>
</dbReference>
<evidence type="ECO:0000256" key="6">
    <source>
        <dbReference type="SAM" id="Phobius"/>
    </source>
</evidence>
<evidence type="ECO:0008006" key="9">
    <source>
        <dbReference type="Google" id="ProtNLM"/>
    </source>
</evidence>
<keyword evidence="3 6" id="KW-0812">Transmembrane</keyword>